<dbReference type="EMBL" id="JARBJD010000019">
    <property type="protein sequence ID" value="KAK2961030.1"/>
    <property type="molecule type" value="Genomic_DNA"/>
</dbReference>
<evidence type="ECO:0000256" key="1">
    <source>
        <dbReference type="SAM" id="Phobius"/>
    </source>
</evidence>
<evidence type="ECO:0000313" key="3">
    <source>
        <dbReference type="EMBL" id="KAK2961030.1"/>
    </source>
</evidence>
<feature type="signal peptide" evidence="2">
    <location>
        <begin position="1"/>
        <end position="15"/>
    </location>
</feature>
<keyword evidence="1" id="KW-0812">Transmembrane</keyword>
<sequence length="1200" mass="128568">MSLFLISFLLQVIQADLNYTVSASGNDDDTCLTGNAETACSTLGHILTHPLPTDDNITISLDESTHTMDCFEITSLEQISILGSANDTESTLTSLETTGILLSFIGNGTASLKWLSVSDLQTQAFSFSIANVIISEMIFQTCTLLDMPLLSHETFCHYSMSSEVRVFCFEIEPHGWSRRHGIVLDSDKLEPRPGKRLWNFGSDGSRSTIFTDVSIEWPQTQGELFQLGEGTDLSISECSFTHGPAPLLSLTDTGDEIPAVNISNTNFTIQQTARTKNWLSINRDVEITLDTLSIKDCGLPSPSLISLSHITSPHLITNCNFSDSAGNSDGGCLFLSSELSISDSTFTRCSALRGGGVWTNSDLNLTNCHFQYCSGIEGIAVFVDNSGTDSTELILENSKFRHCAAQTDRNSLAPLSVVMSLHSVKATTVEFTNCSSFGTTAMVVDDSTNRASDSVTLTNVVFASSTIASMTDGTSLVVRNMSKVSLNNVNFTLINSNETNAAFSISNVNKLDLQTVRVENQHTTGSSLVSIEMASNGNANFKDFNISNSYCSDTSLSIVQTKGVVLFDKCSFNNVESSSGVGGMSVGGIDGNVTIKNSNFVDLSGKNGAAAFFIPSSSSIVALSITGGSFTQSSSVTENTATCVHLQNLNFTTLVGESAEKPLIFSGINAPGAEGGALKIEKCTNITLAFILFKECQAAKGAGLFILNSHGNPEENIKHCRFESCSATGDGGGIFLSTTTVVFMSGIKTANTSFVNCTSGGSGGGVCVSFTEAQIDAQQTLPYTEFKTCNFSSCSAKEGGGVKVSFGSTDRLIDVGFVSCLFEKNTASLVGGAISVQTLSEQTNLQSASIEASQFVENKCEGSLQIGESASVYDRLCGSAVIAHGAPSKKTVRTQNSGDMFVSILNSKVTGNKNASVVVRHSSMSMIAVSFEDNTHTLADGEFGVVGGCEESTGKFTFGASDSYQDGFMCDLSCAEKIVNDTNLFCRMTFPKIVSKSIEATLQTPDFVIPSFDLQVVDFIPIDIQILFTDTKFNPLNILYRTRSNTHTPSSLSPQRLSFTTSHTHRFINSDKYKLANATFIRGNPATLKIDSVALSSVFKQELKELDVYISGDGGTTWGTDPAVINVLQSGRMSKGAMVTVIVVGVVLTLIVVGVIVFICLLYRRSQTKKQDGWKKMDHAMELQPNPKAPLTAYPHDFDF</sequence>
<dbReference type="PANTHER" id="PTHR11319:SF35">
    <property type="entry name" value="OUTER MEMBRANE PROTEIN PMPC-RELATED"/>
    <property type="match status" value="1"/>
</dbReference>
<evidence type="ECO:0000313" key="4">
    <source>
        <dbReference type="Proteomes" id="UP001281761"/>
    </source>
</evidence>
<name>A0ABQ9YB93_9EUKA</name>
<dbReference type="InterPro" id="IPR011050">
    <property type="entry name" value="Pectin_lyase_fold/virulence"/>
</dbReference>
<comment type="caution">
    <text evidence="3">The sequence shown here is derived from an EMBL/GenBank/DDBJ whole genome shotgun (WGS) entry which is preliminary data.</text>
</comment>
<evidence type="ECO:0000256" key="2">
    <source>
        <dbReference type="SAM" id="SignalP"/>
    </source>
</evidence>
<evidence type="ECO:0008006" key="5">
    <source>
        <dbReference type="Google" id="ProtNLM"/>
    </source>
</evidence>
<organism evidence="3 4">
    <name type="scientific">Blattamonas nauphoetae</name>
    <dbReference type="NCBI Taxonomy" id="2049346"/>
    <lineage>
        <taxon>Eukaryota</taxon>
        <taxon>Metamonada</taxon>
        <taxon>Preaxostyla</taxon>
        <taxon>Oxymonadida</taxon>
        <taxon>Blattamonas</taxon>
    </lineage>
</organism>
<accession>A0ABQ9YB93</accession>
<keyword evidence="1" id="KW-1133">Transmembrane helix</keyword>
<dbReference type="SUPFAM" id="SSF51126">
    <property type="entry name" value="Pectin lyase-like"/>
    <property type="match status" value="2"/>
</dbReference>
<dbReference type="PANTHER" id="PTHR11319">
    <property type="entry name" value="G PROTEIN-COUPLED RECEPTOR-RELATED"/>
    <property type="match status" value="1"/>
</dbReference>
<gene>
    <name evidence="3" type="ORF">BLNAU_4117</name>
</gene>
<feature type="chain" id="PRO_5046932438" description="Right handed beta helix domain-containing protein" evidence="2">
    <location>
        <begin position="16"/>
        <end position="1200"/>
    </location>
</feature>
<dbReference type="Proteomes" id="UP001281761">
    <property type="component" value="Unassembled WGS sequence"/>
</dbReference>
<keyword evidence="4" id="KW-1185">Reference proteome</keyword>
<proteinExistence type="predicted"/>
<keyword evidence="2" id="KW-0732">Signal</keyword>
<protein>
    <recommendedName>
        <fullName evidence="5">Right handed beta helix domain-containing protein</fullName>
    </recommendedName>
</protein>
<reference evidence="3 4" key="1">
    <citation type="journal article" date="2022" name="bioRxiv">
        <title>Genomics of Preaxostyla Flagellates Illuminates Evolutionary Transitions and the Path Towards Mitochondrial Loss.</title>
        <authorList>
            <person name="Novak L.V.F."/>
            <person name="Treitli S.C."/>
            <person name="Pyrih J."/>
            <person name="Halakuc P."/>
            <person name="Pipaliya S.V."/>
            <person name="Vacek V."/>
            <person name="Brzon O."/>
            <person name="Soukal P."/>
            <person name="Eme L."/>
            <person name="Dacks J.B."/>
            <person name="Karnkowska A."/>
            <person name="Elias M."/>
            <person name="Hampl V."/>
        </authorList>
    </citation>
    <scope>NUCLEOTIDE SEQUENCE [LARGE SCALE GENOMIC DNA]</scope>
    <source>
        <strain evidence="3">NAU3</strain>
        <tissue evidence="3">Gut</tissue>
    </source>
</reference>
<feature type="transmembrane region" description="Helical" evidence="1">
    <location>
        <begin position="1137"/>
        <end position="1163"/>
    </location>
</feature>
<keyword evidence="1" id="KW-0472">Membrane</keyword>